<name>A0A4S8HS24_9BACT</name>
<sequence length="1306" mass="138898">MSPHILNTPVANPIRTLLQIADDGTIPGRKITINGATLQSIDAGNVMPGIIRYAFNNQPIEITDAQANPANDGAVVIITGTGGFRLTITGVPVTCMLTLVEGNVQAIFQYTVIGSTPPPVPWKFSNSFPDLPTDLNVSQPDSTPTSPLDELVMTNAQFLVTTCEQTFENQDLIAGINFRANLSPTGILSVFETLVGGSGDLKLQGTIYLPYDFIVTPPLKPEEFPWEMEGTVPGINLKAGLAAGAFQLGGMSFTADHFRVYSAASTEWFGKNSTFETTVAYSGKFEIPSAKTEIDVTVVTPPDTNAAQLYADFENSPIGNFSELADLLGIDNVLSSFPDAIQKGDLGGLGIQRASVTIGFDKGLDVRAASITVGMPKLDWNIWPGHFEVQSVSATLTVQNPFDPATRAIDILVKGSMEVQGVPVNIYAQKGTGFTIMASVAERFDVPLSSFMSTYAPGIPEVSDLSIDNLELTVSPGNYYSVMLLMAQQPKPWTIPLGVTELTFSNVGLFLLKPASGDLSGSFYGTAQIAGVTLTSSYNIPGDVIIRGDFPSVSLSEIVSFFIQQPINVPSGFNLTFTQSFIMLVKKGNDYNMQLGTVIDKIGSLAFVLQKGAGGWGVAVGLQIEVDQLGNLSGGVSDSVNAFTSWFPFQTFTLAISTLNDQTFTFPGFEQFDQAALGKSKIKLPAIARGIQPGFFLYTSTVFTKKNKILGALIDLLKIPEGTQLDGFLAYLTEKKQFQLGVSLTTFLTPVEDVNQRTCAGALGYKNTCLTGTIMVLTGGPDGFAFGLAASLKTLLEDNELDFDVLLTVVGNGVFVSGTLKVEKPLTFGPLQLGGVALELGISFEGLPSFGFAAELMVDNLFDSTLAVMINTANPAESMIAGALSNLTLGDVVDKLVGVTNEELPAPIKSALDEVSIKGTTAGAFTVPKGASATQLEDALNNFKGDVIQSDFMNYGKQASFPSTSDGMMIFNDSKNGKWYITEKAGAGSSSTVTHWQLIKNSSQEIEVSREAQFYFVPSPSGVSIGTFYYPQGMKISGRIQFLLFKLDTDIDIIINKGIRVDAQMDKISLVSDNFFSIAAEQGAGGPQVSISTFTQPGAPEKFQKPHFFVNGKLTLLGASQGIFVDINESGANLEVTGSSLGGVFNGKLSGSFTAENLSVTGNINVGIGSIDLGKLGTWNINTGVYAASKIYADLQNGNFGATFTAGFELAGTQYSLGDIRLDVNVGKLADLAGICWQAVKDFLIKLFTDPKYWAEMAAKVLGWVEDRITGVLTSVFGLSSSEAKAIVSAISAFCPIVTAVSILGK</sequence>
<evidence type="ECO:0000313" key="2">
    <source>
        <dbReference type="Proteomes" id="UP000306918"/>
    </source>
</evidence>
<dbReference type="OrthoDB" id="680224at2"/>
<dbReference type="RefSeq" id="WP_136578283.1">
    <property type="nucleotide sequence ID" value="NZ_STFF01000004.1"/>
</dbReference>
<accession>A0A4S8HS24</accession>
<proteinExistence type="predicted"/>
<keyword evidence="2" id="KW-1185">Reference proteome</keyword>
<evidence type="ECO:0000313" key="1">
    <source>
        <dbReference type="EMBL" id="THU38328.1"/>
    </source>
</evidence>
<organism evidence="1 2">
    <name type="scientific">Niastella caeni</name>
    <dbReference type="NCBI Taxonomy" id="2569763"/>
    <lineage>
        <taxon>Bacteria</taxon>
        <taxon>Pseudomonadati</taxon>
        <taxon>Bacteroidota</taxon>
        <taxon>Chitinophagia</taxon>
        <taxon>Chitinophagales</taxon>
        <taxon>Chitinophagaceae</taxon>
        <taxon>Niastella</taxon>
    </lineage>
</organism>
<gene>
    <name evidence="1" type="ORF">FAM09_16770</name>
</gene>
<comment type="caution">
    <text evidence="1">The sequence shown here is derived from an EMBL/GenBank/DDBJ whole genome shotgun (WGS) entry which is preliminary data.</text>
</comment>
<dbReference type="Proteomes" id="UP000306918">
    <property type="component" value="Unassembled WGS sequence"/>
</dbReference>
<dbReference type="EMBL" id="STFF01000004">
    <property type="protein sequence ID" value="THU38328.1"/>
    <property type="molecule type" value="Genomic_DNA"/>
</dbReference>
<reference evidence="1 2" key="1">
    <citation type="submission" date="2019-04" db="EMBL/GenBank/DDBJ databases">
        <title>Niastella caeni sp. nov., isolated from activated sludge.</title>
        <authorList>
            <person name="Sheng M."/>
        </authorList>
    </citation>
    <scope>NUCLEOTIDE SEQUENCE [LARGE SCALE GENOMIC DNA]</scope>
    <source>
        <strain evidence="1 2">HX-2-15</strain>
    </source>
</reference>
<protein>
    <submittedName>
        <fullName evidence="1">Uncharacterized protein</fullName>
    </submittedName>
</protein>